<dbReference type="PROSITE" id="PS00211">
    <property type="entry name" value="ABC_TRANSPORTER_1"/>
    <property type="match status" value="2"/>
</dbReference>
<dbReference type="Pfam" id="PF00005">
    <property type="entry name" value="ABC_tran"/>
    <property type="match status" value="2"/>
</dbReference>
<dbReference type="EC" id="3.6.3.44" evidence="13"/>
<dbReference type="EMBL" id="DS989730">
    <property type="protein sequence ID" value="EEA06791.1"/>
    <property type="molecule type" value="Genomic_DNA"/>
</dbReference>
<proteinExistence type="inferred from homology"/>
<evidence type="ECO:0000256" key="10">
    <source>
        <dbReference type="SAM" id="Phobius"/>
    </source>
</evidence>
<evidence type="ECO:0000256" key="2">
    <source>
        <dbReference type="ARBA" id="ARBA00009726"/>
    </source>
</evidence>
<dbReference type="FunFam" id="1.20.1560.10:FF:000013">
    <property type="entry name" value="ABC transporter C family member 2"/>
    <property type="match status" value="1"/>
</dbReference>
<dbReference type="GeneID" id="6996093"/>
<keyword evidence="6" id="KW-0547">Nucleotide-binding</keyword>
<keyword evidence="13" id="KW-0378">Hydrolase</keyword>
<dbReference type="Pfam" id="PF00664">
    <property type="entry name" value="ABC_membrane"/>
    <property type="match status" value="2"/>
</dbReference>
<feature type="transmembrane region" description="Helical" evidence="10">
    <location>
        <begin position="463"/>
        <end position="484"/>
    </location>
</feature>
<dbReference type="InterPro" id="IPR003593">
    <property type="entry name" value="AAA+_ATPase"/>
</dbReference>
<feature type="domain" description="ABC transporter" evidence="11">
    <location>
        <begin position="1309"/>
        <end position="1543"/>
    </location>
</feature>
<dbReference type="STRING" id="441375.B6AF24"/>
<evidence type="ECO:0000256" key="3">
    <source>
        <dbReference type="ARBA" id="ARBA00022448"/>
    </source>
</evidence>
<evidence type="ECO:0000256" key="5">
    <source>
        <dbReference type="ARBA" id="ARBA00022737"/>
    </source>
</evidence>
<dbReference type="InterPro" id="IPR044726">
    <property type="entry name" value="ABCC_6TM_D2"/>
</dbReference>
<dbReference type="EC" id="3.6.3.36" evidence="13"/>
<dbReference type="InterPro" id="IPR011527">
    <property type="entry name" value="ABC1_TM_dom"/>
</dbReference>
<feature type="domain" description="ABC transmembrane type-1" evidence="12">
    <location>
        <begin position="1000"/>
        <end position="1271"/>
    </location>
</feature>
<dbReference type="VEuPathDB" id="CryptoDB:CMU_014670"/>
<gene>
    <name evidence="13" type="ORF">CMU_014670</name>
</gene>
<dbReference type="InterPro" id="IPR050173">
    <property type="entry name" value="ABC_transporter_C-like"/>
</dbReference>
<dbReference type="CDD" id="cd03244">
    <property type="entry name" value="ABCC_MRP_domain2"/>
    <property type="match status" value="1"/>
</dbReference>
<dbReference type="PANTHER" id="PTHR24223">
    <property type="entry name" value="ATP-BINDING CASSETTE SUB-FAMILY C"/>
    <property type="match status" value="1"/>
</dbReference>
<dbReference type="InterPro" id="IPR017871">
    <property type="entry name" value="ABC_transporter-like_CS"/>
</dbReference>
<dbReference type="GO" id="GO:0005524">
    <property type="term" value="F:ATP binding"/>
    <property type="evidence" value="ECO:0007669"/>
    <property type="project" value="UniProtKB-KW"/>
</dbReference>
<dbReference type="PANTHER" id="PTHR24223:SF443">
    <property type="entry name" value="MULTIDRUG-RESISTANCE LIKE PROTEIN 1, ISOFORM I"/>
    <property type="match status" value="1"/>
</dbReference>
<evidence type="ECO:0000313" key="14">
    <source>
        <dbReference type="Proteomes" id="UP000001460"/>
    </source>
</evidence>
<feature type="transmembrane region" description="Helical" evidence="10">
    <location>
        <begin position="1025"/>
        <end position="1050"/>
    </location>
</feature>
<evidence type="ECO:0000256" key="9">
    <source>
        <dbReference type="ARBA" id="ARBA00023136"/>
    </source>
</evidence>
<name>B6AF24_CRYMR</name>
<feature type="transmembrane region" description="Helical" evidence="10">
    <location>
        <begin position="208"/>
        <end position="226"/>
    </location>
</feature>
<evidence type="ECO:0000259" key="11">
    <source>
        <dbReference type="PROSITE" id="PS50893"/>
    </source>
</evidence>
<comment type="subcellular location">
    <subcellularLocation>
        <location evidence="1">Vacuole membrane</location>
        <topology evidence="1">Multi-pass membrane protein</topology>
    </subcellularLocation>
</comment>
<dbReference type="RefSeq" id="XP_002141140.1">
    <property type="nucleotide sequence ID" value="XM_002141104.1"/>
</dbReference>
<dbReference type="OMA" id="PYAWPSQ"/>
<feature type="domain" description="ABC transporter" evidence="11">
    <location>
        <begin position="521"/>
        <end position="742"/>
    </location>
</feature>
<dbReference type="PROSITE" id="PS50893">
    <property type="entry name" value="ABC_TRANSPORTER_2"/>
    <property type="match status" value="2"/>
</dbReference>
<dbReference type="CDD" id="cd18579">
    <property type="entry name" value="ABC_6TM_ABCC_D1"/>
    <property type="match status" value="1"/>
</dbReference>
<evidence type="ECO:0000256" key="7">
    <source>
        <dbReference type="ARBA" id="ARBA00022840"/>
    </source>
</evidence>
<evidence type="ECO:0000256" key="1">
    <source>
        <dbReference type="ARBA" id="ARBA00004128"/>
    </source>
</evidence>
<dbReference type="eggNOG" id="KOG0054">
    <property type="taxonomic scope" value="Eukaryota"/>
</dbReference>
<dbReference type="CDD" id="cd03250">
    <property type="entry name" value="ABCC_MRP_domain1"/>
    <property type="match status" value="1"/>
</dbReference>
<dbReference type="GO" id="GO:0140359">
    <property type="term" value="F:ABC-type transporter activity"/>
    <property type="evidence" value="ECO:0007669"/>
    <property type="project" value="InterPro"/>
</dbReference>
<evidence type="ECO:0000256" key="4">
    <source>
        <dbReference type="ARBA" id="ARBA00022692"/>
    </source>
</evidence>
<keyword evidence="8 10" id="KW-1133">Transmembrane helix</keyword>
<feature type="transmembrane region" description="Helical" evidence="10">
    <location>
        <begin position="1212"/>
        <end position="1234"/>
    </location>
</feature>
<dbReference type="GO" id="GO:0016887">
    <property type="term" value="F:ATP hydrolysis activity"/>
    <property type="evidence" value="ECO:0007669"/>
    <property type="project" value="InterPro"/>
</dbReference>
<dbReference type="SMART" id="SM00382">
    <property type="entry name" value="AAA"/>
    <property type="match status" value="2"/>
</dbReference>
<dbReference type="SUPFAM" id="SSF90123">
    <property type="entry name" value="ABC transporter transmembrane region"/>
    <property type="match status" value="2"/>
</dbReference>
<dbReference type="PROSITE" id="PS50929">
    <property type="entry name" value="ABC_TM1F"/>
    <property type="match status" value="2"/>
</dbReference>
<organism evidence="13 14">
    <name type="scientific">Cryptosporidium muris (strain RN66)</name>
    <dbReference type="NCBI Taxonomy" id="441375"/>
    <lineage>
        <taxon>Eukaryota</taxon>
        <taxon>Sar</taxon>
        <taxon>Alveolata</taxon>
        <taxon>Apicomplexa</taxon>
        <taxon>Conoidasida</taxon>
        <taxon>Coccidia</taxon>
        <taxon>Eucoccidiorida</taxon>
        <taxon>Eimeriorina</taxon>
        <taxon>Cryptosporidiidae</taxon>
        <taxon>Cryptosporidium</taxon>
    </lineage>
</organism>
<dbReference type="InterPro" id="IPR036640">
    <property type="entry name" value="ABC1_TM_sf"/>
</dbReference>
<evidence type="ECO:0000313" key="13">
    <source>
        <dbReference type="EMBL" id="EEA06791.1"/>
    </source>
</evidence>
<feature type="transmembrane region" description="Helical" evidence="10">
    <location>
        <begin position="421"/>
        <end position="443"/>
    </location>
</feature>
<keyword evidence="5" id="KW-0677">Repeat</keyword>
<feature type="transmembrane region" description="Helical" evidence="10">
    <location>
        <begin position="988"/>
        <end position="1013"/>
    </location>
</feature>
<reference evidence="13" key="1">
    <citation type="submission" date="2008-06" db="EMBL/GenBank/DDBJ databases">
        <authorList>
            <person name="Lorenzi H."/>
            <person name="Inman J."/>
            <person name="Miller J."/>
            <person name="Schobel S."/>
            <person name="Amedeo P."/>
            <person name="Caler E.V."/>
            <person name="da Silva J."/>
        </authorList>
    </citation>
    <scope>NUCLEOTIDE SEQUENCE [LARGE SCALE GENOMIC DNA]</scope>
    <source>
        <strain evidence="13">RN66</strain>
    </source>
</reference>
<dbReference type="Gene3D" id="1.20.1560.10">
    <property type="entry name" value="ABC transporter type 1, transmembrane domain"/>
    <property type="match status" value="2"/>
</dbReference>
<protein>
    <submittedName>
        <fullName evidence="13">ABC transporter family protein</fullName>
        <ecNumber evidence="13">3.6.3.36</ecNumber>
        <ecNumber evidence="13">3.6.3.44</ecNumber>
    </submittedName>
</protein>
<keyword evidence="3" id="KW-0813">Transport</keyword>
<dbReference type="GO" id="GO:0005774">
    <property type="term" value="C:vacuolar membrane"/>
    <property type="evidence" value="ECO:0007669"/>
    <property type="project" value="UniProtKB-SubCell"/>
</dbReference>
<keyword evidence="14" id="KW-1185">Reference proteome</keyword>
<evidence type="ECO:0000256" key="8">
    <source>
        <dbReference type="ARBA" id="ARBA00022989"/>
    </source>
</evidence>
<comment type="similarity">
    <text evidence="2">Belongs to the ABC transporter superfamily. ABCC family. Conjugate transporter (TC 3.A.1.208) subfamily.</text>
</comment>
<dbReference type="OrthoDB" id="6500128at2759"/>
<sequence>MAKPSDQKFEHKSKDDANCNLTEIELTEDVDPSRGVTPEVIASWWSRLTFSWFNQIMDDAYSSNLRSSDYYDLPDFDTPTYKLEVFKKFWKNELERCGLTTEGNETRLIDKRNDNDMKYLLSRRFRQKMKPSLIRSLLYTFKMYFIVIFILLVLADSSSLAQTIVLKKLLLCIQNSNKTLSDSSLIQLPWWARLLGASQQTDLSKVKHGLILICLMTFLTLIFPILKQQEYRLVTNVGRYSRSLVSGFIYRKLINMDTYVFRDNTKHNYKVQRLSLGASSTASSYYRSSETSNITDNVVNLLGNDAARFSRLITAHLFYSGIFIFVACTVLLYIQLGISALFGILFVILNVLISVISLHYRALERKPYLESQDNRIRSTNEYLSCIKVIKCYAWEDCFVDRIQEYRNTEIKSLIIQGFYRALSMSIYSTPMQATLVTAIVYTIMGNKLDPATVFYAESLFDTLSMSLSCFPFSYASFYDLILACNRIRDFLLLPEKKNLESLETKVSLSQQNTSNNIDGSISFEDVDLYWPNGSLLLRDVSFKVSSGEVTAIIGSIGSGKTGLLSAIIGDICPRKGKIKCVGNQAYVAQIPWIQTGTIRDNILFGAEFDSVWYDTVIRVCALWMDFQVLPNGDKTLIGEKGVNLSGGQRQRISLARAVYQKASVYILDDCLSAVDSHVAAHIFKNCICGILSDKCVVLVTHKLDIIPHVDQVVLFDAIRKNQVYTGNPMGLSMLPSFTFQKLSFENTVIDEEYEQEDIVSNSKVIQPRNSGSSYKVFSSYINSETVDKDAMESVVEKANNLSNTYNKPNSRISDGLSNIQRCCDDDEVLVDDVVAVDLLDELVSNTDNPGQMTPRGAIFTELCNSEHMSIVSTPQTTSNSPLNLTSKHKTPRHPSLVHFIPSLQVGFLKGRKASIRMSGRQLRYHYKGEGESIISDISAEYHQGIGSEERISITSIIDIEKGIKIGEEEIELGRVSHKTYKAYFLEWGYSNIFGTLSCHIVAGIIGVVSTFWLGNWSEYYDSINWYYAVSVYGTLALFYSLLHVIATLLIRNGGIKASTSFHKKLLIRLRYTTLSFFEATPVGRILSRFTGDTTNLDDALPRNLGDLLTAVAKIIVIIFSISRVTPRFLICVPVLTYMFYQFSKKYAPMLRQSERLAAVRTAPILSHVIDTLDGLTTIRAFKAEERFIQKMDCLIRSESRIRYHVETSYRWLFIRLEVMGCIAVFTAGIFGVFVSACDPRNAGIFGVSLTFALGASNCLNFGTRVLGEIEGVMVGLERIRDYTESTPLESKPTNENYKLPNNWPTSGKIQFEKFKLKYRSDLPLVLNNISCTILPGEKVGVVGRTGAGKSSIFASILRLVEPFSGNIKIDDIDISSIGLFDLRSKISIIPQDPIIFSGTVRFNLDPLKQHSDEDIYEVLNRTHLRGFFKSMPNGLYSTLDAGGHSLSAGQRQLLCLARAILRRSRVVLLDEATSSVDVNTDSLIQKTLRIEFQNCTILAVAHRIQTVMDYDRIMVLDSGKIVEFDNPGVLLRNTNSIFYSLVNGSS</sequence>
<dbReference type="InterPro" id="IPR027417">
    <property type="entry name" value="P-loop_NTPase"/>
</dbReference>
<keyword evidence="7" id="KW-0067">ATP-binding</keyword>
<feature type="transmembrane region" description="Helical" evidence="10">
    <location>
        <begin position="133"/>
        <end position="155"/>
    </location>
</feature>
<accession>B6AF24</accession>
<feature type="domain" description="ABC transmembrane type-1" evidence="12">
    <location>
        <begin position="146"/>
        <end position="479"/>
    </location>
</feature>
<feature type="transmembrane region" description="Helical" evidence="10">
    <location>
        <begin position="340"/>
        <end position="360"/>
    </location>
</feature>
<dbReference type="InterPro" id="IPR044746">
    <property type="entry name" value="ABCC_6TM_D1"/>
</dbReference>
<dbReference type="InterPro" id="IPR003439">
    <property type="entry name" value="ABC_transporter-like_ATP-bd"/>
</dbReference>
<dbReference type="FunFam" id="3.40.50.300:FF:000074">
    <property type="entry name" value="Multidrug resistance-associated protein 5 isoform 1"/>
    <property type="match status" value="1"/>
</dbReference>
<dbReference type="SUPFAM" id="SSF52540">
    <property type="entry name" value="P-loop containing nucleoside triphosphate hydrolases"/>
    <property type="match status" value="2"/>
</dbReference>
<feature type="transmembrane region" description="Helical" evidence="10">
    <location>
        <begin position="317"/>
        <end position="334"/>
    </location>
</feature>
<evidence type="ECO:0000259" key="12">
    <source>
        <dbReference type="PROSITE" id="PS50929"/>
    </source>
</evidence>
<dbReference type="FunFam" id="3.40.50.300:FF:000973">
    <property type="entry name" value="Multidrug resistance-associated protein 4"/>
    <property type="match status" value="1"/>
</dbReference>
<dbReference type="Gene3D" id="3.40.50.300">
    <property type="entry name" value="P-loop containing nucleotide triphosphate hydrolases"/>
    <property type="match status" value="2"/>
</dbReference>
<keyword evidence="4 10" id="KW-0812">Transmembrane</keyword>
<dbReference type="Proteomes" id="UP000001460">
    <property type="component" value="Unassembled WGS sequence"/>
</dbReference>
<keyword evidence="9 10" id="KW-0472">Membrane</keyword>
<dbReference type="CDD" id="cd18580">
    <property type="entry name" value="ABC_6TM_ABCC_D2"/>
    <property type="match status" value="1"/>
</dbReference>
<evidence type="ECO:0000256" key="6">
    <source>
        <dbReference type="ARBA" id="ARBA00022741"/>
    </source>
</evidence>